<feature type="signal peptide" evidence="1">
    <location>
        <begin position="1"/>
        <end position="34"/>
    </location>
</feature>
<dbReference type="Proteomes" id="UP000095228">
    <property type="component" value="Chromosome"/>
</dbReference>
<reference evidence="2 3" key="1">
    <citation type="submission" date="2016-06" db="EMBL/GenBank/DDBJ databases">
        <title>Three novel species with peptidoglycan cell walls form the new genus Lacunisphaera gen. nov. in the family Opitutaceae of the verrucomicrobial subdivision 4.</title>
        <authorList>
            <person name="Rast P."/>
            <person name="Gloeckner I."/>
            <person name="Jogler M."/>
            <person name="Boedeker C."/>
            <person name="Jeske O."/>
            <person name="Wiegand S."/>
            <person name="Reinhardt R."/>
            <person name="Schumann P."/>
            <person name="Rohde M."/>
            <person name="Spring S."/>
            <person name="Gloeckner F.O."/>
            <person name="Jogler C."/>
        </authorList>
    </citation>
    <scope>NUCLEOTIDE SEQUENCE [LARGE SCALE GENOMIC DNA]</scope>
    <source>
        <strain evidence="2 3">IG16b</strain>
    </source>
</reference>
<organism evidence="2 3">
    <name type="scientific">Lacunisphaera limnophila</name>
    <dbReference type="NCBI Taxonomy" id="1838286"/>
    <lineage>
        <taxon>Bacteria</taxon>
        <taxon>Pseudomonadati</taxon>
        <taxon>Verrucomicrobiota</taxon>
        <taxon>Opitutia</taxon>
        <taxon>Opitutales</taxon>
        <taxon>Opitutaceae</taxon>
        <taxon>Lacunisphaera</taxon>
    </lineage>
</organism>
<feature type="chain" id="PRO_5009105423" description="Outer membrane protein beta-barrel domain-containing protein" evidence="1">
    <location>
        <begin position="35"/>
        <end position="386"/>
    </location>
</feature>
<evidence type="ECO:0000256" key="1">
    <source>
        <dbReference type="SAM" id="SignalP"/>
    </source>
</evidence>
<dbReference type="Pfam" id="PF10082">
    <property type="entry name" value="BBP2_2"/>
    <property type="match status" value="1"/>
</dbReference>
<sequence length="386" mass="42488">MKNPRPSASRSDRGLLARACTVALLLALPHTASALLNIDGSRNQVFVFGGVTFGYNSNMFAEADGRGDYSVSASAGVELKRRAGIIAVNLTAKADYVTYGTYRDENSLNPSLYLEFNKTTGRTTGALTLNAYRETRSDSAVNLRTTTWNFPLGLSLKYPVNDNLYLTSATGFLSRSYSDNSTLVDYRDYSQAVDAYYVYTSKLDLLAGYRLRNSTTSIGGRTTDHWFNVGATGGLFSKLSGTVRVGYQVRDVRAGLGETFDHFNASASINWPVTRKFILGGSLNRDFNTIATGASVDSTSAALRANYTFSRKLEFSADTAVGRNEFLGRNELPRTDTFFTWGVGASYRTNEHLQIGASYTYFRNWSSLSFSDYDSHGFSLDVSSRY</sequence>
<dbReference type="InterPro" id="IPR011250">
    <property type="entry name" value="OMP/PagP_B-barrel"/>
</dbReference>
<evidence type="ECO:0000313" key="3">
    <source>
        <dbReference type="Proteomes" id="UP000095228"/>
    </source>
</evidence>
<accession>A0A1D8AZI2</accession>
<dbReference type="SUPFAM" id="SSF56925">
    <property type="entry name" value="OMPA-like"/>
    <property type="match status" value="1"/>
</dbReference>
<name>A0A1D8AZI2_9BACT</name>
<dbReference type="AlphaFoldDB" id="A0A1D8AZI2"/>
<proteinExistence type="predicted"/>
<dbReference type="RefSeq" id="WP_069963371.1">
    <property type="nucleotide sequence ID" value="NZ_CP016094.1"/>
</dbReference>
<keyword evidence="1" id="KW-0732">Signal</keyword>
<protein>
    <recommendedName>
        <fullName evidence="4">Outer membrane protein beta-barrel domain-containing protein</fullName>
    </recommendedName>
</protein>
<dbReference type="STRING" id="1838286.Verru16b_03403"/>
<evidence type="ECO:0000313" key="2">
    <source>
        <dbReference type="EMBL" id="AOS46302.1"/>
    </source>
</evidence>
<dbReference type="Gene3D" id="2.40.160.20">
    <property type="match status" value="1"/>
</dbReference>
<dbReference type="EMBL" id="CP016094">
    <property type="protein sequence ID" value="AOS46302.1"/>
    <property type="molecule type" value="Genomic_DNA"/>
</dbReference>
<dbReference type="InterPro" id="IPR018759">
    <property type="entry name" value="BBP2_2"/>
</dbReference>
<evidence type="ECO:0008006" key="4">
    <source>
        <dbReference type="Google" id="ProtNLM"/>
    </source>
</evidence>
<dbReference type="KEGG" id="obg:Verru16b_03403"/>
<gene>
    <name evidence="2" type="ORF">Verru16b_03403</name>
</gene>
<dbReference type="OrthoDB" id="186826at2"/>
<dbReference type="SUPFAM" id="SSF56935">
    <property type="entry name" value="Porins"/>
    <property type="match status" value="1"/>
</dbReference>
<keyword evidence="3" id="KW-1185">Reference proteome</keyword>